<organism evidence="2 3">
    <name type="scientific">Oldenlandia corymbosa var. corymbosa</name>
    <dbReference type="NCBI Taxonomy" id="529605"/>
    <lineage>
        <taxon>Eukaryota</taxon>
        <taxon>Viridiplantae</taxon>
        <taxon>Streptophyta</taxon>
        <taxon>Embryophyta</taxon>
        <taxon>Tracheophyta</taxon>
        <taxon>Spermatophyta</taxon>
        <taxon>Magnoliopsida</taxon>
        <taxon>eudicotyledons</taxon>
        <taxon>Gunneridae</taxon>
        <taxon>Pentapetalae</taxon>
        <taxon>asterids</taxon>
        <taxon>lamiids</taxon>
        <taxon>Gentianales</taxon>
        <taxon>Rubiaceae</taxon>
        <taxon>Rubioideae</taxon>
        <taxon>Spermacoceae</taxon>
        <taxon>Hedyotis-Oldenlandia complex</taxon>
        <taxon>Oldenlandia</taxon>
    </lineage>
</organism>
<dbReference type="PANTHER" id="PTHR38365:SF1">
    <property type="entry name" value="C2 DOMAIN-CONTAINING PROTEIN"/>
    <property type="match status" value="1"/>
</dbReference>
<feature type="region of interest" description="Disordered" evidence="1">
    <location>
        <begin position="1"/>
        <end position="38"/>
    </location>
</feature>
<accession>A0AAV1EBJ7</accession>
<name>A0AAV1EBJ7_OLDCO</name>
<keyword evidence="3" id="KW-1185">Reference proteome</keyword>
<evidence type="ECO:0000313" key="2">
    <source>
        <dbReference type="EMBL" id="CAI9117082.1"/>
    </source>
</evidence>
<protein>
    <submittedName>
        <fullName evidence="2">OLC1v1018407C1</fullName>
    </submittedName>
</protein>
<sequence>MIENHRGDHDDEREEDDREERGPRRSRGGGSSLLPYCRRRSRNNDGIMNLNGSNNNDIPATNLEEEELVKRNYYVLTLEVYAARDIDRQRGPFKNRSAWYQVCVTESMDQRQFSTKEVQTEGKVGPVWKEAVHIELEELPTGKEEIWLFIEVLRRRSSSSGGGGDGRNASSSSTGVNVVGRVKIPVPTQLGDYGTRAQQLVRMAGDEKKVESLLNMRLKLTMNTRFMVNKKKRKLILMD</sequence>
<evidence type="ECO:0000313" key="3">
    <source>
        <dbReference type="Proteomes" id="UP001161247"/>
    </source>
</evidence>
<reference evidence="2" key="1">
    <citation type="submission" date="2023-03" db="EMBL/GenBank/DDBJ databases">
        <authorList>
            <person name="Julca I."/>
        </authorList>
    </citation>
    <scope>NUCLEOTIDE SEQUENCE</scope>
</reference>
<dbReference type="EMBL" id="OX459125">
    <property type="protein sequence ID" value="CAI9117082.1"/>
    <property type="molecule type" value="Genomic_DNA"/>
</dbReference>
<evidence type="ECO:0000256" key="1">
    <source>
        <dbReference type="SAM" id="MobiDB-lite"/>
    </source>
</evidence>
<gene>
    <name evidence="2" type="ORF">OLC1_LOCUS23202</name>
</gene>
<dbReference type="Proteomes" id="UP001161247">
    <property type="component" value="Chromosome 8"/>
</dbReference>
<feature type="compositionally biased region" description="Basic and acidic residues" evidence="1">
    <location>
        <begin position="1"/>
        <end position="10"/>
    </location>
</feature>
<dbReference type="AlphaFoldDB" id="A0AAV1EBJ7"/>
<dbReference type="PANTHER" id="PTHR38365">
    <property type="entry name" value="C2 DOMAIN-CONTAINING PROTEIN-RELATED"/>
    <property type="match status" value="1"/>
</dbReference>
<proteinExistence type="predicted"/>